<dbReference type="AlphaFoldDB" id="A0AAQ3TQ02"/>
<evidence type="ECO:0000313" key="2">
    <source>
        <dbReference type="EMBL" id="WVZ77768.1"/>
    </source>
</evidence>
<protein>
    <submittedName>
        <fullName evidence="2">Uncharacterized protein</fullName>
    </submittedName>
</protein>
<feature type="region of interest" description="Disordered" evidence="1">
    <location>
        <begin position="1"/>
        <end position="29"/>
    </location>
</feature>
<accession>A0AAQ3TQ02</accession>
<dbReference type="Proteomes" id="UP001341281">
    <property type="component" value="Chromosome 05"/>
</dbReference>
<reference evidence="2 3" key="1">
    <citation type="submission" date="2024-02" db="EMBL/GenBank/DDBJ databases">
        <title>High-quality chromosome-scale genome assembly of Pensacola bahiagrass (Paspalum notatum Flugge var. saurae).</title>
        <authorList>
            <person name="Vega J.M."/>
            <person name="Podio M."/>
            <person name="Orjuela J."/>
            <person name="Siena L.A."/>
            <person name="Pessino S.C."/>
            <person name="Combes M.C."/>
            <person name="Mariac C."/>
            <person name="Albertini E."/>
            <person name="Pupilli F."/>
            <person name="Ortiz J.P.A."/>
            <person name="Leblanc O."/>
        </authorList>
    </citation>
    <scope>NUCLEOTIDE SEQUENCE [LARGE SCALE GENOMIC DNA]</scope>
    <source>
        <strain evidence="2">R1</strain>
        <tissue evidence="2">Leaf</tissue>
    </source>
</reference>
<keyword evidence="3" id="KW-1185">Reference proteome</keyword>
<gene>
    <name evidence="2" type="ORF">U9M48_025593</name>
</gene>
<evidence type="ECO:0000313" key="3">
    <source>
        <dbReference type="Proteomes" id="UP001341281"/>
    </source>
</evidence>
<proteinExistence type="predicted"/>
<evidence type="ECO:0000256" key="1">
    <source>
        <dbReference type="SAM" id="MobiDB-lite"/>
    </source>
</evidence>
<name>A0AAQ3TQ02_PASNO</name>
<sequence>MSRRPWALQRRQHRGSSPAGLSISAVQLL</sequence>
<dbReference type="EMBL" id="CP144749">
    <property type="protein sequence ID" value="WVZ77768.1"/>
    <property type="molecule type" value="Genomic_DNA"/>
</dbReference>
<organism evidence="2 3">
    <name type="scientific">Paspalum notatum var. saurae</name>
    <dbReference type="NCBI Taxonomy" id="547442"/>
    <lineage>
        <taxon>Eukaryota</taxon>
        <taxon>Viridiplantae</taxon>
        <taxon>Streptophyta</taxon>
        <taxon>Embryophyta</taxon>
        <taxon>Tracheophyta</taxon>
        <taxon>Spermatophyta</taxon>
        <taxon>Magnoliopsida</taxon>
        <taxon>Liliopsida</taxon>
        <taxon>Poales</taxon>
        <taxon>Poaceae</taxon>
        <taxon>PACMAD clade</taxon>
        <taxon>Panicoideae</taxon>
        <taxon>Andropogonodae</taxon>
        <taxon>Paspaleae</taxon>
        <taxon>Paspalinae</taxon>
        <taxon>Paspalum</taxon>
    </lineage>
</organism>